<comment type="similarity">
    <text evidence="1">Belongs to the UDP-glycosyltransferase family.</text>
</comment>
<dbReference type="InterPro" id="IPR050481">
    <property type="entry name" value="UDP-glycosyltransf_plant"/>
</dbReference>
<dbReference type="PANTHER" id="PTHR48049">
    <property type="entry name" value="GLYCOSYLTRANSFERASE"/>
    <property type="match status" value="1"/>
</dbReference>
<accession>A0AAD7QHX8</accession>
<organism evidence="2 3">
    <name type="scientific">Quillaja saponaria</name>
    <name type="common">Soap bark tree</name>
    <dbReference type="NCBI Taxonomy" id="32244"/>
    <lineage>
        <taxon>Eukaryota</taxon>
        <taxon>Viridiplantae</taxon>
        <taxon>Streptophyta</taxon>
        <taxon>Embryophyta</taxon>
        <taxon>Tracheophyta</taxon>
        <taxon>Spermatophyta</taxon>
        <taxon>Magnoliopsida</taxon>
        <taxon>eudicotyledons</taxon>
        <taxon>Gunneridae</taxon>
        <taxon>Pentapetalae</taxon>
        <taxon>rosids</taxon>
        <taxon>fabids</taxon>
        <taxon>Fabales</taxon>
        <taxon>Quillajaceae</taxon>
        <taxon>Quillaja</taxon>
    </lineage>
</organism>
<keyword evidence="3" id="KW-1185">Reference proteome</keyword>
<evidence type="ECO:0000313" key="3">
    <source>
        <dbReference type="Proteomes" id="UP001163823"/>
    </source>
</evidence>
<name>A0AAD7QHX8_QUISA</name>
<dbReference type="Gene3D" id="3.40.50.2000">
    <property type="entry name" value="Glycogen Phosphorylase B"/>
    <property type="match status" value="1"/>
</dbReference>
<evidence type="ECO:0000256" key="1">
    <source>
        <dbReference type="ARBA" id="ARBA00009995"/>
    </source>
</evidence>
<evidence type="ECO:0000313" key="2">
    <source>
        <dbReference type="EMBL" id="KAJ7981782.1"/>
    </source>
</evidence>
<dbReference type="KEGG" id="qsa:O6P43_001001"/>
<reference evidence="2 3" key="1">
    <citation type="journal article" date="2023" name="Science">
        <title>Elucidation of the pathway for biosynthesis of saponin adjuvants from the soapbark tree.</title>
        <authorList>
            <person name="Reed J."/>
            <person name="Orme A."/>
            <person name="El-Demerdash A."/>
            <person name="Owen C."/>
            <person name="Martin L.B.B."/>
            <person name="Misra R.C."/>
            <person name="Kikuchi S."/>
            <person name="Rejzek M."/>
            <person name="Martin A.C."/>
            <person name="Harkess A."/>
            <person name="Leebens-Mack J."/>
            <person name="Louveau T."/>
            <person name="Stephenson M.J."/>
            <person name="Osbourn A."/>
        </authorList>
    </citation>
    <scope>NUCLEOTIDE SEQUENCE [LARGE SCALE GENOMIC DNA]</scope>
    <source>
        <strain evidence="2">S10</strain>
    </source>
</reference>
<dbReference type="GO" id="GO:0035251">
    <property type="term" value="F:UDP-glucosyltransferase activity"/>
    <property type="evidence" value="ECO:0007669"/>
    <property type="project" value="InterPro"/>
</dbReference>
<dbReference type="SUPFAM" id="SSF53756">
    <property type="entry name" value="UDP-Glycosyltransferase/glycogen phosphorylase"/>
    <property type="match status" value="1"/>
</dbReference>
<dbReference type="PANTHER" id="PTHR48049:SF91">
    <property type="entry name" value="UDP-GLYCOSYLTRANSFERASE 79B7-RELATED"/>
    <property type="match status" value="1"/>
</dbReference>
<dbReference type="EMBL" id="JARAOO010000001">
    <property type="protein sequence ID" value="KAJ7981782.1"/>
    <property type="molecule type" value="Genomic_DNA"/>
</dbReference>
<dbReference type="AlphaFoldDB" id="A0AAD7QHX8"/>
<proteinExistence type="inferred from homology"/>
<gene>
    <name evidence="2" type="ORF">O6P43_001001</name>
</gene>
<sequence>MVGPGSMWESSMSDCQIVLVPQIIDQVLNIRQLAEELEVAVKVKREENGWFTKESLSNAIKSVMDSDSEMGVKVKKNHAKWKEILGKTDFMSGYVDRFVQNLHDLVK</sequence>
<protein>
    <submittedName>
        <fullName evidence="2">Glycosyltransferase</fullName>
    </submittedName>
</protein>
<comment type="caution">
    <text evidence="2">The sequence shown here is derived from an EMBL/GenBank/DDBJ whole genome shotgun (WGS) entry which is preliminary data.</text>
</comment>
<dbReference type="Proteomes" id="UP001163823">
    <property type="component" value="Chromosome 1"/>
</dbReference>